<dbReference type="Proteomes" id="UP000327013">
    <property type="component" value="Chromosome 7"/>
</dbReference>
<reference evidence="2 3" key="1">
    <citation type="submission" date="2019-06" db="EMBL/GenBank/DDBJ databases">
        <title>A chromosomal-level reference genome of Carpinus fangiana (Coryloideae, Betulaceae).</title>
        <authorList>
            <person name="Yang X."/>
            <person name="Wang Z."/>
            <person name="Zhang L."/>
            <person name="Hao G."/>
            <person name="Liu J."/>
            <person name="Yang Y."/>
        </authorList>
    </citation>
    <scope>NUCLEOTIDE SEQUENCE [LARGE SCALE GENOMIC DNA]</scope>
    <source>
        <strain evidence="2">Cfa_2016G</strain>
        <tissue evidence="2">Leaf</tissue>
    </source>
</reference>
<evidence type="ECO:0000313" key="3">
    <source>
        <dbReference type="Proteomes" id="UP000327013"/>
    </source>
</evidence>
<keyword evidence="3" id="KW-1185">Reference proteome</keyword>
<organism evidence="2 3">
    <name type="scientific">Carpinus fangiana</name>
    <dbReference type="NCBI Taxonomy" id="176857"/>
    <lineage>
        <taxon>Eukaryota</taxon>
        <taxon>Viridiplantae</taxon>
        <taxon>Streptophyta</taxon>
        <taxon>Embryophyta</taxon>
        <taxon>Tracheophyta</taxon>
        <taxon>Spermatophyta</taxon>
        <taxon>Magnoliopsida</taxon>
        <taxon>eudicotyledons</taxon>
        <taxon>Gunneridae</taxon>
        <taxon>Pentapetalae</taxon>
        <taxon>rosids</taxon>
        <taxon>fabids</taxon>
        <taxon>Fagales</taxon>
        <taxon>Betulaceae</taxon>
        <taxon>Carpinus</taxon>
    </lineage>
</organism>
<sequence>MSMDHMYRLTKEDLMLLQPSGFIWLSYIPRESFPNWLNQSHFIEASIGTDLLGLTVHKCGFRLLYQNDETEFKETITRLSQTQEDKATDPSSTSALMIPGLKTRAKES</sequence>
<evidence type="ECO:0000256" key="1">
    <source>
        <dbReference type="SAM" id="MobiDB-lite"/>
    </source>
</evidence>
<feature type="region of interest" description="Disordered" evidence="1">
    <location>
        <begin position="79"/>
        <end position="108"/>
    </location>
</feature>
<accession>A0A5N6RPH8</accession>
<dbReference type="OrthoDB" id="10550079at2759"/>
<name>A0A5N6RPH8_9ROSI</name>
<gene>
    <name evidence="2" type="ORF">FH972_018274</name>
</gene>
<protein>
    <submittedName>
        <fullName evidence="2">Uncharacterized protein</fullName>
    </submittedName>
</protein>
<dbReference type="AlphaFoldDB" id="A0A5N6RPH8"/>
<dbReference type="EMBL" id="CM017327">
    <property type="protein sequence ID" value="KAE8100367.1"/>
    <property type="molecule type" value="Genomic_DNA"/>
</dbReference>
<proteinExistence type="predicted"/>
<evidence type="ECO:0000313" key="2">
    <source>
        <dbReference type="EMBL" id="KAE8100367.1"/>
    </source>
</evidence>